<organism evidence="3 4">
    <name type="scientific">Piloderma croceum (strain F 1598)</name>
    <dbReference type="NCBI Taxonomy" id="765440"/>
    <lineage>
        <taxon>Eukaryota</taxon>
        <taxon>Fungi</taxon>
        <taxon>Dikarya</taxon>
        <taxon>Basidiomycota</taxon>
        <taxon>Agaricomycotina</taxon>
        <taxon>Agaricomycetes</taxon>
        <taxon>Agaricomycetidae</taxon>
        <taxon>Atheliales</taxon>
        <taxon>Atheliaceae</taxon>
        <taxon>Piloderma</taxon>
    </lineage>
</organism>
<evidence type="ECO:0000256" key="2">
    <source>
        <dbReference type="SAM" id="SignalP"/>
    </source>
</evidence>
<dbReference type="EMBL" id="KN833161">
    <property type="protein sequence ID" value="KIM72126.1"/>
    <property type="molecule type" value="Genomic_DNA"/>
</dbReference>
<proteinExistence type="predicted"/>
<feature type="signal peptide" evidence="2">
    <location>
        <begin position="1"/>
        <end position="18"/>
    </location>
</feature>
<keyword evidence="2" id="KW-0732">Signal</keyword>
<sequence>MFLLLRNLVRILLALSLSEVPPAAPKLSFTQSLFSTSWRNMPTSRLIASSSIQARVLYRRGQREKIVSRGVGDIRREVQGGASMVRLDLDSVTEREGKLREPLRYHLYCSSRGGAREIMQSSTSFANFLKLALQPTQSALPRSAHAPSAHSPPQTLFNSCSIVILILLASSASSNPTLKPPPTPTASDPRPPLVSTNSLKNPTSRLIASCLVMTPSKARTSSAWSASENWVP</sequence>
<feature type="compositionally biased region" description="Pro residues" evidence="1">
    <location>
        <begin position="178"/>
        <end position="192"/>
    </location>
</feature>
<name>A0A0C3EWK4_PILCF</name>
<dbReference type="HOGENOM" id="CLU_1195276_0_0_1"/>
<feature type="chain" id="PRO_5002164044" evidence="2">
    <location>
        <begin position="19"/>
        <end position="232"/>
    </location>
</feature>
<keyword evidence="4" id="KW-1185">Reference proteome</keyword>
<feature type="region of interest" description="Disordered" evidence="1">
    <location>
        <begin position="175"/>
        <end position="200"/>
    </location>
</feature>
<evidence type="ECO:0000256" key="1">
    <source>
        <dbReference type="SAM" id="MobiDB-lite"/>
    </source>
</evidence>
<dbReference type="Proteomes" id="UP000054166">
    <property type="component" value="Unassembled WGS sequence"/>
</dbReference>
<protein>
    <submittedName>
        <fullName evidence="3">Uncharacterized protein</fullName>
    </submittedName>
</protein>
<gene>
    <name evidence="3" type="ORF">PILCRDRAFT_16425</name>
</gene>
<evidence type="ECO:0000313" key="4">
    <source>
        <dbReference type="Proteomes" id="UP000054166"/>
    </source>
</evidence>
<accession>A0A0C3EWK4</accession>
<evidence type="ECO:0000313" key="3">
    <source>
        <dbReference type="EMBL" id="KIM72126.1"/>
    </source>
</evidence>
<reference evidence="4" key="2">
    <citation type="submission" date="2015-01" db="EMBL/GenBank/DDBJ databases">
        <title>Evolutionary Origins and Diversification of the Mycorrhizal Mutualists.</title>
        <authorList>
            <consortium name="DOE Joint Genome Institute"/>
            <consortium name="Mycorrhizal Genomics Consortium"/>
            <person name="Kohler A."/>
            <person name="Kuo A."/>
            <person name="Nagy L.G."/>
            <person name="Floudas D."/>
            <person name="Copeland A."/>
            <person name="Barry K.W."/>
            <person name="Cichocki N."/>
            <person name="Veneault-Fourrey C."/>
            <person name="LaButti K."/>
            <person name="Lindquist E.A."/>
            <person name="Lipzen A."/>
            <person name="Lundell T."/>
            <person name="Morin E."/>
            <person name="Murat C."/>
            <person name="Riley R."/>
            <person name="Ohm R."/>
            <person name="Sun H."/>
            <person name="Tunlid A."/>
            <person name="Henrissat B."/>
            <person name="Grigoriev I.V."/>
            <person name="Hibbett D.S."/>
            <person name="Martin F."/>
        </authorList>
    </citation>
    <scope>NUCLEOTIDE SEQUENCE [LARGE SCALE GENOMIC DNA]</scope>
    <source>
        <strain evidence="4">F 1598</strain>
    </source>
</reference>
<dbReference type="InParanoid" id="A0A0C3EWK4"/>
<reference evidence="3 4" key="1">
    <citation type="submission" date="2014-04" db="EMBL/GenBank/DDBJ databases">
        <authorList>
            <consortium name="DOE Joint Genome Institute"/>
            <person name="Kuo A."/>
            <person name="Tarkka M."/>
            <person name="Buscot F."/>
            <person name="Kohler A."/>
            <person name="Nagy L.G."/>
            <person name="Floudas D."/>
            <person name="Copeland A."/>
            <person name="Barry K.W."/>
            <person name="Cichocki N."/>
            <person name="Veneault-Fourrey C."/>
            <person name="LaButti K."/>
            <person name="Lindquist E.A."/>
            <person name="Lipzen A."/>
            <person name="Lundell T."/>
            <person name="Morin E."/>
            <person name="Murat C."/>
            <person name="Sun H."/>
            <person name="Tunlid A."/>
            <person name="Henrissat B."/>
            <person name="Grigoriev I.V."/>
            <person name="Hibbett D.S."/>
            <person name="Martin F."/>
            <person name="Nordberg H.P."/>
            <person name="Cantor M.N."/>
            <person name="Hua S.X."/>
        </authorList>
    </citation>
    <scope>NUCLEOTIDE SEQUENCE [LARGE SCALE GENOMIC DNA]</scope>
    <source>
        <strain evidence="3 4">F 1598</strain>
    </source>
</reference>
<dbReference type="AlphaFoldDB" id="A0A0C3EWK4"/>